<dbReference type="NCBIfam" id="TIGR03126">
    <property type="entry name" value="one_C_fae"/>
    <property type="match status" value="1"/>
</dbReference>
<dbReference type="EC" id="4.2.1.147" evidence="7"/>
<dbReference type="GO" id="GO:0016051">
    <property type="term" value="P:carbohydrate biosynthetic process"/>
    <property type="evidence" value="ECO:0007669"/>
    <property type="project" value="UniProtKB-UniRule"/>
</dbReference>
<accession>A0AA96VBC5</accession>
<dbReference type="GO" id="GO:0004590">
    <property type="term" value="F:orotidine-5'-phosphate decarboxylase activity"/>
    <property type="evidence" value="ECO:0007669"/>
    <property type="project" value="InterPro"/>
</dbReference>
<keyword evidence="2 7" id="KW-0511">Multifunctional enzyme</keyword>
<gene>
    <name evidence="9" type="primary">ulaD_2</name>
    <name evidence="7" type="synonym">fae-hps</name>
    <name evidence="9" type="ORF">MmiHf6_11280</name>
</gene>
<evidence type="ECO:0000256" key="5">
    <source>
        <dbReference type="ARBA" id="ARBA00056998"/>
    </source>
</evidence>
<feature type="region of interest" description="Formaldehyde-activating enzyme" evidence="7">
    <location>
        <begin position="1"/>
        <end position="169"/>
    </location>
</feature>
<feature type="binding site" evidence="7">
    <location>
        <position position="56"/>
    </location>
    <ligand>
        <name>substrate</name>
    </ligand>
</feature>
<dbReference type="InterPro" id="IPR020868">
    <property type="entry name" value="Fae/Hps"/>
</dbReference>
<feature type="binding site" evidence="7">
    <location>
        <position position="76"/>
    </location>
    <ligand>
        <name>substrate</name>
    </ligand>
</feature>
<evidence type="ECO:0000256" key="3">
    <source>
        <dbReference type="ARBA" id="ARBA00023277"/>
    </source>
</evidence>
<dbReference type="KEGG" id="mehf:MmiHf6_11280"/>
<dbReference type="InterPro" id="IPR041710">
    <property type="entry name" value="HPS/KGPDC"/>
</dbReference>
<comment type="catalytic activity">
    <reaction evidence="4 7">
        <text>5,6,7,8-tetrahydromethanopterin + formaldehyde = 5,10-methylenetetrahydromethanopterin + H2O</text>
        <dbReference type="Rhea" id="RHEA:24678"/>
        <dbReference type="ChEBI" id="CHEBI:15377"/>
        <dbReference type="ChEBI" id="CHEBI:16842"/>
        <dbReference type="ChEBI" id="CHEBI:57818"/>
        <dbReference type="ChEBI" id="CHEBI:58103"/>
        <dbReference type="EC" id="4.2.1.147"/>
    </reaction>
</comment>
<dbReference type="InterPro" id="IPR037075">
    <property type="entry name" value="HCHO-activating_enzyme_sf"/>
</dbReference>
<dbReference type="Pfam" id="PF08714">
    <property type="entry name" value="Fae"/>
    <property type="match status" value="1"/>
</dbReference>
<dbReference type="EMBL" id="CP131059">
    <property type="protein sequence ID" value="WNY23807.1"/>
    <property type="molecule type" value="Genomic_DNA"/>
</dbReference>
<dbReference type="InterPro" id="IPR011060">
    <property type="entry name" value="RibuloseP-bd_barrel"/>
</dbReference>
<comment type="similarity">
    <text evidence="7">In the C-terminal section; belongs to the HPS/KGPDC family. HPS subfamily.</text>
</comment>
<dbReference type="NCBIfam" id="NF009833">
    <property type="entry name" value="PRK13307.1"/>
    <property type="match status" value="1"/>
</dbReference>
<dbReference type="InterPro" id="IPR001754">
    <property type="entry name" value="OMPdeCOase_dom"/>
</dbReference>
<dbReference type="InterPro" id="IPR014826">
    <property type="entry name" value="HCHO-activating_enzyme"/>
</dbReference>
<protein>
    <recommendedName>
        <fullName evidence="7">Bifunctional enzyme Fae/Hps</fullName>
    </recommendedName>
    <domain>
        <recommendedName>
            <fullName evidence="7">5,6,7,8-tetrahydromethanopterin hydro-lyase</fullName>
            <ecNumber evidence="7">4.2.1.147</ecNumber>
        </recommendedName>
        <alternativeName>
            <fullName evidence="7">Formaldehyde-activating enzyme</fullName>
            <shortName evidence="7">Fae</shortName>
        </alternativeName>
    </domain>
    <domain>
        <recommendedName>
            <fullName evidence="7">3-hexulose-6-phosphate synthase</fullName>
            <shortName evidence="7">HPS</shortName>
            <ecNumber evidence="7">4.1.2.43</ecNumber>
        </recommendedName>
        <alternativeName>
            <fullName evidence="7">D-arabino-3-hexulose-6-phosphate formaldehyde lyase</fullName>
        </alternativeName>
    </domain>
</protein>
<evidence type="ECO:0000313" key="9">
    <source>
        <dbReference type="EMBL" id="WNY23807.1"/>
    </source>
</evidence>
<feature type="binding site" evidence="7">
    <location>
        <position position="91"/>
    </location>
    <ligand>
        <name>substrate</name>
    </ligand>
</feature>
<comment type="catalytic activity">
    <reaction evidence="7">
        <text>D-ribulose 5-phosphate + formaldehyde = D-arabino-hex-3-ulose 6-phosphate</text>
        <dbReference type="Rhea" id="RHEA:25201"/>
        <dbReference type="ChEBI" id="CHEBI:16842"/>
        <dbReference type="ChEBI" id="CHEBI:58121"/>
        <dbReference type="ChEBI" id="CHEBI:58542"/>
        <dbReference type="EC" id="4.1.2.43"/>
    </reaction>
</comment>
<dbReference type="SMART" id="SM00934">
    <property type="entry name" value="OMPdecase"/>
    <property type="match status" value="1"/>
</dbReference>
<dbReference type="InterPro" id="IPR020568">
    <property type="entry name" value="Ribosomal_Su5_D2-typ_SF"/>
</dbReference>
<comment type="function">
    <text evidence="7">Catalyzes the reversible formation of ribulose-5-phosphate and formaldehyde from 3-hexulose-6-phosphate.</text>
</comment>
<dbReference type="GO" id="GO:0016836">
    <property type="term" value="F:hydro-lyase activity"/>
    <property type="evidence" value="ECO:0007669"/>
    <property type="project" value="UniProtKB-UniRule"/>
</dbReference>
<dbReference type="FunFam" id="3.30.230.60:FF:000001">
    <property type="entry name" value="5,6,7,8-tetrahydromethanopterin hydro-lyase"/>
    <property type="match status" value="1"/>
</dbReference>
<feature type="domain" description="Orotidine 5'-phosphate decarboxylase" evidence="8">
    <location>
        <begin position="182"/>
        <end position="385"/>
    </location>
</feature>
<dbReference type="GeneID" id="85195696"/>
<dbReference type="AlphaFoldDB" id="A0AA96VBC5"/>
<dbReference type="FunFam" id="3.20.20.70:FF:000022">
    <property type="entry name" value="3-keto-L-gulonate-6-phosphate decarboxylase UlaD"/>
    <property type="match status" value="1"/>
</dbReference>
<dbReference type="HAMAP" id="MF_01268">
    <property type="entry name" value="Fae_Hps"/>
    <property type="match status" value="1"/>
</dbReference>
<evidence type="ECO:0000313" key="10">
    <source>
        <dbReference type="Proteomes" id="UP001302978"/>
    </source>
</evidence>
<dbReference type="Proteomes" id="UP001302978">
    <property type="component" value="Chromosome"/>
</dbReference>
<evidence type="ECO:0000256" key="6">
    <source>
        <dbReference type="ARBA" id="ARBA00061519"/>
    </source>
</evidence>
<evidence type="ECO:0000259" key="8">
    <source>
        <dbReference type="SMART" id="SM00934"/>
    </source>
</evidence>
<dbReference type="SUPFAM" id="SSF51366">
    <property type="entry name" value="Ribulose-phoshate binding barrel"/>
    <property type="match status" value="1"/>
</dbReference>
<proteinExistence type="inferred from homology"/>
<dbReference type="Pfam" id="PF00215">
    <property type="entry name" value="OMPdecase"/>
    <property type="match status" value="1"/>
</dbReference>
<comment type="pathway">
    <text evidence="7">Carbohydrate biosynthesis; D-ribose 5-phosphate biosynthesis.</text>
</comment>
<name>A0AA96VBC5_9EURY</name>
<feature type="binding site" evidence="7">
    <location>
        <position position="74"/>
    </location>
    <ligand>
        <name>substrate</name>
    </ligand>
</feature>
<dbReference type="SUPFAM" id="SSF54211">
    <property type="entry name" value="Ribosomal protein S5 domain 2-like"/>
    <property type="match status" value="1"/>
</dbReference>
<comment type="similarity">
    <text evidence="6">Belongs to the formaldehyde-activating enzyme family.</text>
</comment>
<evidence type="ECO:0000256" key="7">
    <source>
        <dbReference type="HAMAP-Rule" id="MF_01268"/>
    </source>
</evidence>
<evidence type="ECO:0000256" key="4">
    <source>
        <dbReference type="ARBA" id="ARBA00052457"/>
    </source>
</evidence>
<dbReference type="GO" id="GO:0019854">
    <property type="term" value="P:L-ascorbic acid catabolic process"/>
    <property type="evidence" value="ECO:0007669"/>
    <property type="project" value="TreeGrafter"/>
</dbReference>
<dbReference type="GO" id="GO:0016840">
    <property type="term" value="F:carbon-nitrogen lyase activity"/>
    <property type="evidence" value="ECO:0007669"/>
    <property type="project" value="InterPro"/>
</dbReference>
<keyword evidence="1 7" id="KW-0456">Lyase</keyword>
<dbReference type="RefSeq" id="WP_316556966.1">
    <property type="nucleotide sequence ID" value="NZ_CP131059.1"/>
</dbReference>
<dbReference type="GO" id="GO:0033982">
    <property type="term" value="F:3-dehydro-L-gulonate-6-phosphate decarboxylase activity"/>
    <property type="evidence" value="ECO:0007669"/>
    <property type="project" value="TreeGrafter"/>
</dbReference>
<dbReference type="PANTHER" id="PTHR35039">
    <property type="entry name" value="3-KETO-L-GULONATE-6-PHOSPHATE DECARBOXYLASE SGBH-RELATED"/>
    <property type="match status" value="1"/>
</dbReference>
<dbReference type="Gene3D" id="3.30.230.60">
    <property type="entry name" value="Formaldehyde-activating enzyme"/>
    <property type="match status" value="1"/>
</dbReference>
<dbReference type="Gene3D" id="3.20.20.70">
    <property type="entry name" value="Aldolase class I"/>
    <property type="match status" value="1"/>
</dbReference>
<dbReference type="CDD" id="cd04726">
    <property type="entry name" value="KGPDC_HPS"/>
    <property type="match status" value="1"/>
</dbReference>
<sequence length="405" mass="43249">MPKDTKLPYFEIGEALIGTGAELAHVDLMIGSKDGPVGQAFATGMTQLSAGHTPLLSVIRPNLPTKPSTLIVPKVTLKKGVDTTKIFGPAQSAVAKAVADAVEEGIIPKDIANDIVIVASVFIAPDAEDFSKIYRFNYGATKLALKRALEGFPSIDKVLEESNKSTHAIMGFKVSRLFNPPYLQVAFDTTSLDFVLKAVKELPQNDHLLIEAGTPLIKRFGTDVISKIREVRPDAFIVADLKTLDTGNLEARMVADAAGDAVVVSALAPVPTIVKVIEEAHKTGIYAIVDTLNLPDPVPLIEELVAKGAIPDVVELHRAIDIENTEPRWDSIDAIKKVSPKTFIAVAGGVKLDTIPLALKSGADILVVGRAITGSKDIRGTAEQFIAKIGNPEIDQFRITTDGSD</sequence>
<dbReference type="InterPro" id="IPR013785">
    <property type="entry name" value="Aldolase_TIM"/>
</dbReference>
<organism evidence="9 10">
    <name type="scientific">Methanimicrococcus hongohii</name>
    <dbReference type="NCBI Taxonomy" id="3028295"/>
    <lineage>
        <taxon>Archaea</taxon>
        <taxon>Methanobacteriati</taxon>
        <taxon>Methanobacteriota</taxon>
        <taxon>Stenosarchaea group</taxon>
        <taxon>Methanomicrobia</taxon>
        <taxon>Methanosarcinales</taxon>
        <taxon>Methanosarcinaceae</taxon>
        <taxon>Methanimicrococcus</taxon>
    </lineage>
</organism>
<dbReference type="GO" id="GO:0006207">
    <property type="term" value="P:'de novo' pyrimidine nucleobase biosynthetic process"/>
    <property type="evidence" value="ECO:0007669"/>
    <property type="project" value="InterPro"/>
</dbReference>
<keyword evidence="3 7" id="KW-0119">Carbohydrate metabolism</keyword>
<comment type="similarity">
    <text evidence="7">In the N-terminal section; belongs to the formaldehyde-activating enzyme family.</text>
</comment>
<reference evidence="9 10" key="1">
    <citation type="submission" date="2023-07" db="EMBL/GenBank/DDBJ databases">
        <title>Closed genoem sequence of Methanomicrococcus sp. Hf6.</title>
        <authorList>
            <person name="Poehlein A."/>
            <person name="Protasov E."/>
            <person name="Platt K."/>
            <person name="Reeh H."/>
            <person name="Daniel R."/>
            <person name="Brune A."/>
        </authorList>
    </citation>
    <scope>NUCLEOTIDE SEQUENCE [LARGE SCALE GENOMIC DNA]</scope>
    <source>
        <strain evidence="9 10">Hf6</strain>
    </source>
</reference>
<evidence type="ECO:0000256" key="1">
    <source>
        <dbReference type="ARBA" id="ARBA00023239"/>
    </source>
</evidence>
<dbReference type="PANTHER" id="PTHR35039:SF3">
    <property type="entry name" value="3-KETO-L-GULONATE-6-PHOSPHATE DECARBOXYLASE SGBH-RELATED"/>
    <property type="match status" value="1"/>
</dbReference>
<feature type="region of interest" description="3-hexulose-6-phosphate synthase" evidence="7">
    <location>
        <begin position="170"/>
        <end position="405"/>
    </location>
</feature>
<comment type="function">
    <text evidence="5 7">Catalyzes the condensation of formaldehyde with tetrahydromethanopterin (H(4)MPT) to 5,10-methylenetetrahydromethanopterin.</text>
</comment>
<evidence type="ECO:0000256" key="2">
    <source>
        <dbReference type="ARBA" id="ARBA00023268"/>
    </source>
</evidence>
<dbReference type="EC" id="4.1.2.43" evidence="7"/>
<feature type="active site" description="Proton donor" evidence="7">
    <location>
        <position position="25"/>
    </location>
</feature>
<dbReference type="GO" id="GO:0043801">
    <property type="term" value="F:hexulose-6-phosphate synthase activity"/>
    <property type="evidence" value="ECO:0007669"/>
    <property type="project" value="UniProtKB-UniRule"/>
</dbReference>
<keyword evidence="10" id="KW-1185">Reference proteome</keyword>
<feature type="binding site" evidence="7">
    <location>
        <position position="27"/>
    </location>
    <ligand>
        <name>substrate</name>
    </ligand>
</feature>